<dbReference type="EMBL" id="LGRX02019421">
    <property type="protein sequence ID" value="KAK3258599.1"/>
    <property type="molecule type" value="Genomic_DNA"/>
</dbReference>
<dbReference type="InterPro" id="IPR011990">
    <property type="entry name" value="TPR-like_helical_dom_sf"/>
</dbReference>
<evidence type="ECO:0000256" key="1">
    <source>
        <dbReference type="ARBA" id="ARBA00022737"/>
    </source>
</evidence>
<sequence>MAAEEEIKPEVKAELDSAHQEAQRVQALRQKFAKKRKIEELKKQALFAASKSTFGKALSCISAAVNLDPSDIDAWGHRARLFLMMGNIDAAIMDCENAMREAFKRKFTGKALGDIHALKAEALILLKKPLKALETLMVGAAYGDGSHNVVQQLATLNENLQNEKACWAVPDEALVFDGLQTLKKERPVRDSAFEDAAETFFKSRDFKRAAEKYTEAIKIDLQNIDLYTRRAQCQEQLKNFSGVIQDCNRCLVLNRKAVEPHLLKGRAYLVQGQIGEAQKVYSLGLVHSPEHAELLEGSTSCQLAAEIALISNSAVQLHKEGRFEAARQKAQGAVNMAEDKFGPKHPSTATALNNLGGVLRSMGHYEAADEPYQRALGIREVALGDHHPGVAAVLNNLGGLYSDRSKLKLAKGAYERALTIWEKELGPEHFQ</sequence>
<accession>A0AAE0FFG4</accession>
<evidence type="ECO:0000313" key="5">
    <source>
        <dbReference type="Proteomes" id="UP001190700"/>
    </source>
</evidence>
<dbReference type="PANTHER" id="PTHR45641:SF19">
    <property type="entry name" value="NEPHROCYSTIN-3"/>
    <property type="match status" value="1"/>
</dbReference>
<keyword evidence="2 3" id="KW-0802">TPR repeat</keyword>
<protein>
    <recommendedName>
        <fullName evidence="6">Kinesin light chain</fullName>
    </recommendedName>
</protein>
<name>A0AAE0FFG4_9CHLO</name>
<evidence type="ECO:0000313" key="4">
    <source>
        <dbReference type="EMBL" id="KAK3258599.1"/>
    </source>
</evidence>
<organism evidence="4 5">
    <name type="scientific">Cymbomonas tetramitiformis</name>
    <dbReference type="NCBI Taxonomy" id="36881"/>
    <lineage>
        <taxon>Eukaryota</taxon>
        <taxon>Viridiplantae</taxon>
        <taxon>Chlorophyta</taxon>
        <taxon>Pyramimonadophyceae</taxon>
        <taxon>Pyramimonadales</taxon>
        <taxon>Pyramimonadaceae</taxon>
        <taxon>Cymbomonas</taxon>
    </lineage>
</organism>
<dbReference type="Pfam" id="PF13374">
    <property type="entry name" value="TPR_10"/>
    <property type="match status" value="1"/>
</dbReference>
<comment type="caution">
    <text evidence="4">The sequence shown here is derived from an EMBL/GenBank/DDBJ whole genome shotgun (WGS) entry which is preliminary data.</text>
</comment>
<evidence type="ECO:0000256" key="3">
    <source>
        <dbReference type="PROSITE-ProRule" id="PRU00339"/>
    </source>
</evidence>
<feature type="repeat" description="TPR" evidence="3">
    <location>
        <begin position="190"/>
        <end position="223"/>
    </location>
</feature>
<dbReference type="Gene3D" id="1.25.40.10">
    <property type="entry name" value="Tetratricopeptide repeat domain"/>
    <property type="match status" value="3"/>
</dbReference>
<proteinExistence type="predicted"/>
<keyword evidence="5" id="KW-1185">Reference proteome</keyword>
<dbReference type="PROSITE" id="PS50005">
    <property type="entry name" value="TPR"/>
    <property type="match status" value="2"/>
</dbReference>
<dbReference type="AlphaFoldDB" id="A0AAE0FFG4"/>
<evidence type="ECO:0000256" key="2">
    <source>
        <dbReference type="ARBA" id="ARBA00022803"/>
    </source>
</evidence>
<dbReference type="PANTHER" id="PTHR45641">
    <property type="entry name" value="TETRATRICOPEPTIDE REPEAT PROTEIN (AFU_ORTHOLOGUE AFUA_6G03870)"/>
    <property type="match status" value="1"/>
</dbReference>
<evidence type="ECO:0008006" key="6">
    <source>
        <dbReference type="Google" id="ProtNLM"/>
    </source>
</evidence>
<feature type="repeat" description="TPR" evidence="3">
    <location>
        <begin position="349"/>
        <end position="382"/>
    </location>
</feature>
<dbReference type="InterPro" id="IPR019734">
    <property type="entry name" value="TPR_rpt"/>
</dbReference>
<dbReference type="Pfam" id="PF13424">
    <property type="entry name" value="TPR_12"/>
    <property type="match status" value="1"/>
</dbReference>
<keyword evidence="1" id="KW-0677">Repeat</keyword>
<gene>
    <name evidence="4" type="ORF">CYMTET_32362</name>
</gene>
<reference evidence="4 5" key="1">
    <citation type="journal article" date="2015" name="Genome Biol. Evol.">
        <title>Comparative Genomics of a Bacterivorous Green Alga Reveals Evolutionary Causalities and Consequences of Phago-Mixotrophic Mode of Nutrition.</title>
        <authorList>
            <person name="Burns J.A."/>
            <person name="Paasch A."/>
            <person name="Narechania A."/>
            <person name="Kim E."/>
        </authorList>
    </citation>
    <scope>NUCLEOTIDE SEQUENCE [LARGE SCALE GENOMIC DNA]</scope>
    <source>
        <strain evidence="4 5">PLY_AMNH</strain>
    </source>
</reference>
<feature type="non-terminal residue" evidence="4">
    <location>
        <position position="431"/>
    </location>
</feature>
<dbReference type="SMART" id="SM00028">
    <property type="entry name" value="TPR"/>
    <property type="match status" value="7"/>
</dbReference>
<dbReference type="SUPFAM" id="SSF48452">
    <property type="entry name" value="TPR-like"/>
    <property type="match status" value="1"/>
</dbReference>
<dbReference type="Proteomes" id="UP001190700">
    <property type="component" value="Unassembled WGS sequence"/>
</dbReference>